<evidence type="ECO:0000256" key="1">
    <source>
        <dbReference type="SAM" id="MobiDB-lite"/>
    </source>
</evidence>
<reference evidence="2 3" key="1">
    <citation type="journal article" date="2019" name="Int. J. Syst. Evol. Microbiol.">
        <title>The Global Catalogue of Microorganisms (GCM) 10K type strain sequencing project: providing services to taxonomists for standard genome sequencing and annotation.</title>
        <authorList>
            <consortium name="The Broad Institute Genomics Platform"/>
            <consortium name="The Broad Institute Genome Sequencing Center for Infectious Disease"/>
            <person name="Wu L."/>
            <person name="Ma J."/>
        </authorList>
    </citation>
    <scope>NUCLEOTIDE SEQUENCE [LARGE SCALE GENOMIC DNA]</scope>
    <source>
        <strain evidence="2 3">JCM 14924</strain>
    </source>
</reference>
<protein>
    <submittedName>
        <fullName evidence="2">Uncharacterized protein</fullName>
    </submittedName>
</protein>
<sequence>MNAPAPGPARLHFDGWIAGIGTASGTRVVLGHWPCSPFGPFSDVMLEREDGHRLLLAPTRRTAEFIAGTYAFDEVRIVPVRVHVTGDRWTVTAGSLLDLRLTVGRRSLPGLALRAVPGALAARPGWTRVTDPPARVLLGVRTRGSAGGGRREWYGARDLHRITAASAVHEGRDLGPLAPVEPAVRFGFGSAPRTPSLVRVTTTVGAPRSAGRRGRPRRTPRQPGRRPVMNGPAQPGTPGPESTGGTDMKLLGVYLNDHLAGATAGAQRIGHLARTMRGSALGRALGPVAAEIDEDRATLLAIMRNLGVPVRHYKVWAGWAAEKAARLKGNGRLVRRSPLSTLLELEALRLGVEGKAAVWSTLRRLASTDERLDAALLDTLLDRAARQQDTVEEWRGRAAEAALRPTARAAA</sequence>
<name>A0ABN3C0Y5_9ACTN</name>
<gene>
    <name evidence="2" type="ORF">GCM10009787_63360</name>
</gene>
<evidence type="ECO:0000313" key="2">
    <source>
        <dbReference type="EMBL" id="GAA2202824.1"/>
    </source>
</evidence>
<accession>A0ABN3C0Y5</accession>
<organism evidence="2 3">
    <name type="scientific">Streptomyces bangladeshensis</name>
    <dbReference type="NCBI Taxonomy" id="295352"/>
    <lineage>
        <taxon>Bacteria</taxon>
        <taxon>Bacillati</taxon>
        <taxon>Actinomycetota</taxon>
        <taxon>Actinomycetes</taxon>
        <taxon>Kitasatosporales</taxon>
        <taxon>Streptomycetaceae</taxon>
        <taxon>Streptomyces</taxon>
    </lineage>
</organism>
<proteinExistence type="predicted"/>
<feature type="region of interest" description="Disordered" evidence="1">
    <location>
        <begin position="201"/>
        <end position="248"/>
    </location>
</feature>
<feature type="compositionally biased region" description="Basic residues" evidence="1">
    <location>
        <begin position="210"/>
        <end position="224"/>
    </location>
</feature>
<keyword evidence="3" id="KW-1185">Reference proteome</keyword>
<comment type="caution">
    <text evidence="2">The sequence shown here is derived from an EMBL/GenBank/DDBJ whole genome shotgun (WGS) entry which is preliminary data.</text>
</comment>
<dbReference type="EMBL" id="BAAAOQ010000025">
    <property type="protein sequence ID" value="GAA2202824.1"/>
    <property type="molecule type" value="Genomic_DNA"/>
</dbReference>
<dbReference type="Proteomes" id="UP001501391">
    <property type="component" value="Unassembled WGS sequence"/>
</dbReference>
<evidence type="ECO:0000313" key="3">
    <source>
        <dbReference type="Proteomes" id="UP001501391"/>
    </source>
</evidence>